<name>A0AAD3NIN9_LATJO</name>
<organism evidence="1 2">
    <name type="scientific">Lates japonicus</name>
    <name type="common">Japanese lates</name>
    <dbReference type="NCBI Taxonomy" id="270547"/>
    <lineage>
        <taxon>Eukaryota</taxon>
        <taxon>Metazoa</taxon>
        <taxon>Chordata</taxon>
        <taxon>Craniata</taxon>
        <taxon>Vertebrata</taxon>
        <taxon>Euteleostomi</taxon>
        <taxon>Actinopterygii</taxon>
        <taxon>Neopterygii</taxon>
        <taxon>Teleostei</taxon>
        <taxon>Neoteleostei</taxon>
        <taxon>Acanthomorphata</taxon>
        <taxon>Carangaria</taxon>
        <taxon>Carangaria incertae sedis</taxon>
        <taxon>Centropomidae</taxon>
        <taxon>Lates</taxon>
    </lineage>
</organism>
<gene>
    <name evidence="1" type="ORF">AKAME5_002376500</name>
</gene>
<proteinExistence type="predicted"/>
<dbReference type="EMBL" id="BRZM01001041">
    <property type="protein sequence ID" value="GLD72440.1"/>
    <property type="molecule type" value="Genomic_DNA"/>
</dbReference>
<accession>A0AAD3NIN9</accession>
<reference evidence="1" key="1">
    <citation type="submission" date="2022-08" db="EMBL/GenBank/DDBJ databases">
        <title>Genome sequencing of akame (Lates japonicus).</title>
        <authorList>
            <person name="Hashiguchi Y."/>
            <person name="Takahashi H."/>
        </authorList>
    </citation>
    <scope>NUCLEOTIDE SEQUENCE</scope>
    <source>
        <strain evidence="1">Kochi</strain>
    </source>
</reference>
<protein>
    <submittedName>
        <fullName evidence="1">Kinesin-like protein KIF26A isoform X5</fullName>
    </submittedName>
</protein>
<evidence type="ECO:0000313" key="2">
    <source>
        <dbReference type="Proteomes" id="UP001279410"/>
    </source>
</evidence>
<dbReference type="AlphaFoldDB" id="A0AAD3NIN9"/>
<dbReference type="Proteomes" id="UP001279410">
    <property type="component" value="Unassembled WGS sequence"/>
</dbReference>
<sequence length="94" mass="9842">MCSFVQSELDWLLPGVADSVAAPAEAMEGLQPVDKPRCESIQCLSGAVKAEVLMEIQPSLAASGIYSSTRVMGTVVTGSVESLVSVIKNGKPFQ</sequence>
<evidence type="ECO:0000313" key="1">
    <source>
        <dbReference type="EMBL" id="GLD72440.1"/>
    </source>
</evidence>
<comment type="caution">
    <text evidence="1">The sequence shown here is derived from an EMBL/GenBank/DDBJ whole genome shotgun (WGS) entry which is preliminary data.</text>
</comment>
<keyword evidence="2" id="KW-1185">Reference proteome</keyword>